<evidence type="ECO:0000313" key="2">
    <source>
        <dbReference type="Proteomes" id="UP000006002"/>
    </source>
</evidence>
<dbReference type="HOGENOM" id="CLU_3388317_0_0_9"/>
<organism evidence="1 2">
    <name type="scientific">Blautia obeum ATCC 29174</name>
    <dbReference type="NCBI Taxonomy" id="411459"/>
    <lineage>
        <taxon>Bacteria</taxon>
        <taxon>Bacillati</taxon>
        <taxon>Bacillota</taxon>
        <taxon>Clostridia</taxon>
        <taxon>Lachnospirales</taxon>
        <taxon>Lachnospiraceae</taxon>
        <taxon>Blautia</taxon>
    </lineage>
</organism>
<dbReference type="EMBL" id="AAVO02000012">
    <property type="protein sequence ID" value="EDM86731.1"/>
    <property type="molecule type" value="Genomic_DNA"/>
</dbReference>
<reference evidence="1 2" key="1">
    <citation type="submission" date="2007-03" db="EMBL/GenBank/DDBJ databases">
        <authorList>
            <person name="Fulton L."/>
            <person name="Clifton S."/>
            <person name="Fulton B."/>
            <person name="Xu J."/>
            <person name="Minx P."/>
            <person name="Pepin K.H."/>
            <person name="Johnson M."/>
            <person name="Thiruvilangam P."/>
            <person name="Bhonagiri V."/>
            <person name="Nash W.E."/>
            <person name="Mardis E.R."/>
            <person name="Wilson R.K."/>
        </authorList>
    </citation>
    <scope>NUCLEOTIDE SEQUENCE [LARGE SCALE GENOMIC DNA]</scope>
    <source>
        <strain evidence="1 2">ATCC 29174</strain>
    </source>
</reference>
<protein>
    <submittedName>
        <fullName evidence="1">Uncharacterized protein</fullName>
    </submittedName>
</protein>
<reference evidence="1 2" key="2">
    <citation type="submission" date="2007-04" db="EMBL/GenBank/DDBJ databases">
        <title>Draft genome sequence of Ruminococcus obeum (ATCC 29174).</title>
        <authorList>
            <person name="Sudarsanam P."/>
            <person name="Ley R."/>
            <person name="Guruge J."/>
            <person name="Turnbaugh P.J."/>
            <person name="Mahowald M."/>
            <person name="Liep D."/>
            <person name="Gordon J."/>
        </authorList>
    </citation>
    <scope>NUCLEOTIDE SEQUENCE [LARGE SCALE GENOMIC DNA]</scope>
    <source>
        <strain evidence="1 2">ATCC 29174</strain>
    </source>
</reference>
<gene>
    <name evidence="1" type="ORF">RUMOBE_02636</name>
</gene>
<comment type="caution">
    <text evidence="1">The sequence shown here is derived from an EMBL/GenBank/DDBJ whole genome shotgun (WGS) entry which is preliminary data.</text>
</comment>
<dbReference type="Proteomes" id="UP000006002">
    <property type="component" value="Unassembled WGS sequence"/>
</dbReference>
<dbReference type="AlphaFoldDB" id="A5ZUF1"/>
<accession>A5ZUF1</accession>
<evidence type="ECO:0000313" key="1">
    <source>
        <dbReference type="EMBL" id="EDM86731.1"/>
    </source>
</evidence>
<sequence length="32" mass="3804">MFELIQFVNFDRTQLINKQSKGAFAKQTHIHL</sequence>
<name>A5ZUF1_9FIRM</name>
<proteinExistence type="predicted"/>